<feature type="transmembrane region" description="Helical" evidence="1">
    <location>
        <begin position="84"/>
        <end position="104"/>
    </location>
</feature>
<accession>A0ABY6Z6W8</accession>
<feature type="transmembrane region" description="Helical" evidence="1">
    <location>
        <begin position="20"/>
        <end position="53"/>
    </location>
</feature>
<organism evidence="3 4">
    <name type="scientific">Alicyclobacillus dauci</name>
    <dbReference type="NCBI Taxonomy" id="1475485"/>
    <lineage>
        <taxon>Bacteria</taxon>
        <taxon>Bacillati</taxon>
        <taxon>Bacillota</taxon>
        <taxon>Bacilli</taxon>
        <taxon>Bacillales</taxon>
        <taxon>Alicyclobacillaceae</taxon>
        <taxon>Alicyclobacillus</taxon>
    </lineage>
</organism>
<protein>
    <submittedName>
        <fullName evidence="3">DUF4395 domain-containing protein</fullName>
    </submittedName>
</protein>
<feature type="transmembrane region" description="Helical" evidence="1">
    <location>
        <begin position="110"/>
        <end position="131"/>
    </location>
</feature>
<dbReference type="InterPro" id="IPR016942">
    <property type="entry name" value="UCP030042"/>
</dbReference>
<dbReference type="Proteomes" id="UP001164803">
    <property type="component" value="Chromosome"/>
</dbReference>
<feature type="domain" description="DUF4395" evidence="2">
    <location>
        <begin position="10"/>
        <end position="135"/>
    </location>
</feature>
<keyword evidence="1" id="KW-0472">Membrane</keyword>
<dbReference type="Pfam" id="PF14340">
    <property type="entry name" value="DUF4395"/>
    <property type="match status" value="1"/>
</dbReference>
<evidence type="ECO:0000259" key="2">
    <source>
        <dbReference type="Pfam" id="PF14340"/>
    </source>
</evidence>
<dbReference type="PIRSF" id="PIRSF030042">
    <property type="entry name" value="UCP030042"/>
    <property type="match status" value="1"/>
</dbReference>
<keyword evidence="1" id="KW-1133">Transmembrane helix</keyword>
<keyword evidence="4" id="KW-1185">Reference proteome</keyword>
<dbReference type="RefSeq" id="WP_268045447.1">
    <property type="nucleotide sequence ID" value="NZ_CP104064.1"/>
</dbReference>
<evidence type="ECO:0000313" key="3">
    <source>
        <dbReference type="EMBL" id="WAH37916.1"/>
    </source>
</evidence>
<dbReference type="EMBL" id="CP104064">
    <property type="protein sequence ID" value="WAH37916.1"/>
    <property type="molecule type" value="Genomic_DNA"/>
</dbReference>
<reference evidence="3" key="1">
    <citation type="submission" date="2022-08" db="EMBL/GenBank/DDBJ databases">
        <title>Alicyclobacillus dauci DSM2870, complete genome.</title>
        <authorList>
            <person name="Wang Q."/>
            <person name="Cai R."/>
            <person name="Wang Z."/>
        </authorList>
    </citation>
    <scope>NUCLEOTIDE SEQUENCE</scope>
    <source>
        <strain evidence="3">DSM 28700</strain>
    </source>
</reference>
<evidence type="ECO:0000313" key="4">
    <source>
        <dbReference type="Proteomes" id="UP001164803"/>
    </source>
</evidence>
<sequence length="146" mass="16802">MLHVVVPNSIPRPLVRTNQWFIVLSVLAAWLTQLHWILLIPFVAGVLGLAMNFNPVMRLAKQFLRKPISEYIPEDRDQQQFNQWIAVICLGISFIGYAAHWLVIGYVFSAMVLLAAFIAICGFCIGCFIRFQILRFRQRRQARGRG</sequence>
<name>A0ABY6Z6W8_9BACL</name>
<dbReference type="InterPro" id="IPR025508">
    <property type="entry name" value="DUF4395"/>
</dbReference>
<evidence type="ECO:0000256" key="1">
    <source>
        <dbReference type="SAM" id="Phobius"/>
    </source>
</evidence>
<gene>
    <name evidence="3" type="ORF">NZD86_05340</name>
</gene>
<proteinExistence type="predicted"/>
<keyword evidence="1" id="KW-0812">Transmembrane</keyword>